<dbReference type="Proteomes" id="UP000199532">
    <property type="component" value="Unassembled WGS sequence"/>
</dbReference>
<dbReference type="RefSeq" id="WP_090337863.1">
    <property type="nucleotide sequence ID" value="NZ_FNXY01000006.1"/>
</dbReference>
<evidence type="ECO:0000313" key="2">
    <source>
        <dbReference type="Proteomes" id="UP000199532"/>
    </source>
</evidence>
<organism evidence="1 2">
    <name type="scientific">Dyadobacter koreensis</name>
    <dbReference type="NCBI Taxonomy" id="408657"/>
    <lineage>
        <taxon>Bacteria</taxon>
        <taxon>Pseudomonadati</taxon>
        <taxon>Bacteroidota</taxon>
        <taxon>Cytophagia</taxon>
        <taxon>Cytophagales</taxon>
        <taxon>Spirosomataceae</taxon>
        <taxon>Dyadobacter</taxon>
    </lineage>
</organism>
<evidence type="ECO:0000313" key="1">
    <source>
        <dbReference type="EMBL" id="SEJ26178.1"/>
    </source>
</evidence>
<dbReference type="AlphaFoldDB" id="A0A1H6XAL7"/>
<name>A0A1H6XAL7_9BACT</name>
<gene>
    <name evidence="1" type="ORF">SAMN04487995_3827</name>
</gene>
<accession>A0A1H6XAL7</accession>
<sequence length="132" mass="14675">MTRLIFLLIIMLSQISCERDRSETITVKIEGKPVNLPYAYHLTRGNLSWTYQGEIEGKVGVCISECSIIVEEKFTINCPQVQILSGKFSIASNTGLFEGIKAGKQLCFVFVPEKGSKGIIHVKFTESKTGGW</sequence>
<reference evidence="1 2" key="1">
    <citation type="submission" date="2016-10" db="EMBL/GenBank/DDBJ databases">
        <authorList>
            <person name="de Groot N.N."/>
        </authorList>
    </citation>
    <scope>NUCLEOTIDE SEQUENCE [LARGE SCALE GENOMIC DNA]</scope>
    <source>
        <strain evidence="1 2">DSM 19938</strain>
    </source>
</reference>
<proteinExistence type="predicted"/>
<protein>
    <submittedName>
        <fullName evidence="1">Uncharacterized protein</fullName>
    </submittedName>
</protein>
<dbReference type="EMBL" id="FNXY01000006">
    <property type="protein sequence ID" value="SEJ26178.1"/>
    <property type="molecule type" value="Genomic_DNA"/>
</dbReference>
<keyword evidence="2" id="KW-1185">Reference proteome</keyword>